<evidence type="ECO:0000259" key="2">
    <source>
        <dbReference type="Pfam" id="PF12671"/>
    </source>
</evidence>
<keyword evidence="4" id="KW-1185">Reference proteome</keyword>
<gene>
    <name evidence="3" type="ORF">SAMN05216188_107191</name>
</gene>
<feature type="signal peptide" evidence="1">
    <location>
        <begin position="1"/>
        <end position="27"/>
    </location>
</feature>
<dbReference type="InterPro" id="IPR024301">
    <property type="entry name" value="Amidase_6"/>
</dbReference>
<evidence type="ECO:0000256" key="1">
    <source>
        <dbReference type="SAM" id="SignalP"/>
    </source>
</evidence>
<feature type="domain" description="Putative amidase" evidence="2">
    <location>
        <begin position="369"/>
        <end position="529"/>
    </location>
</feature>
<evidence type="ECO:0000313" key="4">
    <source>
        <dbReference type="Proteomes" id="UP000199352"/>
    </source>
</evidence>
<name>A0A1H9KZW8_9PSEU</name>
<proteinExistence type="predicted"/>
<reference evidence="4" key="1">
    <citation type="submission" date="2016-10" db="EMBL/GenBank/DDBJ databases">
        <authorList>
            <person name="Varghese N."/>
            <person name="Submissions S."/>
        </authorList>
    </citation>
    <scope>NUCLEOTIDE SEQUENCE [LARGE SCALE GENOMIC DNA]</scope>
    <source>
        <strain evidence="4">CGMCC 4.3525</strain>
    </source>
</reference>
<evidence type="ECO:0000313" key="3">
    <source>
        <dbReference type="EMBL" id="SER04696.1"/>
    </source>
</evidence>
<dbReference type="Proteomes" id="UP000199352">
    <property type="component" value="Unassembled WGS sequence"/>
</dbReference>
<dbReference type="STRING" id="402600.SAMN05216188_107191"/>
<dbReference type="EMBL" id="FOFR01000007">
    <property type="protein sequence ID" value="SER04696.1"/>
    <property type="molecule type" value="Genomic_DNA"/>
</dbReference>
<sequence length="540" mass="59687">MRTFLRAGALALVASLALGSGVVPAQAALPAAAHVVRTPETPDPAAEQPPRIVDHGVEEAGLAAAAAPPEVDLAALVLDYRNGMPREENTNAFRWNADSPGEIAEIIKAMRTANKGEQDTRETAARILWTYGYNLNLVQDSATHRNYLVISEQTPCQRCWGLYILRYDSSSAAVNAAVEVPHPFSDESSEEMGVEAFLKLDAKMFAMAGAHRNSNTATRPGYPNSRVSDMARSYESLFHKVHTNFTTKAPNATHVLQVHGFEARPDYPQVVLSNGSAQPHTLLRSFADQLNSAGVTAGVYDGQQYPAFGATTNPQARHTRNKGGFFYHLEAVHAVRTTPQTYSAVISALTQTLFQGSPGAVANIPYAADYDREAAVAYARRHAKNLNPDYYDWSHRELGGDCTNFLSQVMYAGGWKYSEPLVENPLSRRDSSFWYYRPGEPSTSSWTWVNANMWASFAKNTGRVEKVKYLSDVGLGDIVQMGDTVERAKWHSMIVTGFDHRGPLLSYHTRNTLDTPLWDVFQDYPHTSTMFFAWRVVKVS</sequence>
<feature type="chain" id="PRO_5011709377" evidence="1">
    <location>
        <begin position="28"/>
        <end position="540"/>
    </location>
</feature>
<accession>A0A1H9KZW8</accession>
<protein>
    <submittedName>
        <fullName evidence="3">Putative amidase domain-containing protein</fullName>
    </submittedName>
</protein>
<organism evidence="3 4">
    <name type="scientific">Lentzea xinjiangensis</name>
    <dbReference type="NCBI Taxonomy" id="402600"/>
    <lineage>
        <taxon>Bacteria</taxon>
        <taxon>Bacillati</taxon>
        <taxon>Actinomycetota</taxon>
        <taxon>Actinomycetes</taxon>
        <taxon>Pseudonocardiales</taxon>
        <taxon>Pseudonocardiaceae</taxon>
        <taxon>Lentzea</taxon>
    </lineage>
</organism>
<dbReference type="PANTHER" id="PTHR40032:SF1">
    <property type="entry name" value="EXPORTED PROTEIN"/>
    <property type="match status" value="1"/>
</dbReference>
<dbReference type="AlphaFoldDB" id="A0A1H9KZW8"/>
<keyword evidence="1" id="KW-0732">Signal</keyword>
<dbReference type="PANTHER" id="PTHR40032">
    <property type="entry name" value="EXPORTED PROTEIN-RELATED"/>
    <property type="match status" value="1"/>
</dbReference>
<dbReference type="Pfam" id="PF12671">
    <property type="entry name" value="Amidase_6"/>
    <property type="match status" value="1"/>
</dbReference>